<organism evidence="3 4">
    <name type="scientific">Dyadobacter chenwenxiniae</name>
    <dbReference type="NCBI Taxonomy" id="2906456"/>
    <lineage>
        <taxon>Bacteria</taxon>
        <taxon>Pseudomonadati</taxon>
        <taxon>Bacteroidota</taxon>
        <taxon>Cytophagia</taxon>
        <taxon>Cytophagales</taxon>
        <taxon>Spirosomataceae</taxon>
        <taxon>Dyadobacter</taxon>
    </lineage>
</organism>
<dbReference type="EMBL" id="JAJTTC010000014">
    <property type="protein sequence ID" value="MCF0065766.1"/>
    <property type="molecule type" value="Genomic_DNA"/>
</dbReference>
<accession>A0A9X1PVC4</accession>
<dbReference type="SUPFAM" id="SSF52540">
    <property type="entry name" value="P-loop containing nucleoside triphosphate hydrolases"/>
    <property type="match status" value="1"/>
</dbReference>
<dbReference type="RefSeq" id="WP_234658798.1">
    <property type="nucleotide sequence ID" value="NZ_CP094997.1"/>
</dbReference>
<dbReference type="InterPro" id="IPR011646">
    <property type="entry name" value="KAP_P-loop"/>
</dbReference>
<dbReference type="AlphaFoldDB" id="A0A9X1PVC4"/>
<comment type="caution">
    <text evidence="3">The sequence shown here is derived from an EMBL/GenBank/DDBJ whole genome shotgun (WGS) entry which is preliminary data.</text>
</comment>
<name>A0A9X1PVC4_9BACT</name>
<feature type="transmembrane region" description="Helical" evidence="1">
    <location>
        <begin position="166"/>
        <end position="188"/>
    </location>
</feature>
<evidence type="ECO:0000313" key="4">
    <source>
        <dbReference type="Proteomes" id="UP001139000"/>
    </source>
</evidence>
<evidence type="ECO:0000256" key="1">
    <source>
        <dbReference type="SAM" id="Phobius"/>
    </source>
</evidence>
<keyword evidence="1" id="KW-0812">Transmembrane</keyword>
<evidence type="ECO:0000259" key="2">
    <source>
        <dbReference type="Pfam" id="PF07693"/>
    </source>
</evidence>
<evidence type="ECO:0000313" key="3">
    <source>
        <dbReference type="EMBL" id="MCF0065766.1"/>
    </source>
</evidence>
<gene>
    <name evidence="3" type="ORF">LXM26_29910</name>
</gene>
<protein>
    <submittedName>
        <fullName evidence="3">KAP family NTPase</fullName>
    </submittedName>
</protein>
<feature type="domain" description="KAP NTPase" evidence="2">
    <location>
        <begin position="27"/>
        <end position="385"/>
    </location>
</feature>
<dbReference type="Proteomes" id="UP001139000">
    <property type="component" value="Unassembled WGS sequence"/>
</dbReference>
<keyword evidence="1" id="KW-0472">Membrane</keyword>
<feature type="transmembrane region" description="Helical" evidence="1">
    <location>
        <begin position="129"/>
        <end position="146"/>
    </location>
</feature>
<proteinExistence type="predicted"/>
<reference evidence="3" key="1">
    <citation type="submission" date="2021-12" db="EMBL/GenBank/DDBJ databases">
        <title>Novel species in genus Dyadobacter.</title>
        <authorList>
            <person name="Ma C."/>
        </authorList>
    </citation>
    <scope>NUCLEOTIDE SEQUENCE</scope>
    <source>
        <strain evidence="3">LJ419</strain>
    </source>
</reference>
<dbReference type="InterPro" id="IPR027417">
    <property type="entry name" value="P-loop_NTPase"/>
</dbReference>
<sequence length="1047" mass="121570">MDTKKNAPTFLENKPIGEDLFEGKSQDKIANVLIDAISKESFKIIGIEGAWGTGKSNLVQIMAKKLTSHKFFIYDVWGHQEDDQRRAILVELTDFITNEKSNIIKNKEKWENKLKSLLSKQKETTTTNIPYLSMGFIFSLLSIIYIPSVNAYKDSFTDYLGIERVFWKAVLLFFPIIIVSLIYTYYLCINIFSNKKGKESFKLATQDTFQIYTNKQKEETKIETISENEPSVKDFRNWMKDIDNDLENKKLIIIFDNLDRLPKKQILSIWSSIHVFFSEESYKNIKVLIPFDRQHIHLAFQESYSQKVNFANDYIDKTFDLVYRVSLPILSNWKGFFKDKWKKAQLYTVEEEYLNVEQIFDVFQQTITPRSIIAFINEVVSLKRLYAEIPDRYISLFVLNKEDILSDPLKAITSPAFLSGLTYKYGDDEDFQRYVTALAYQIDPNNSLEIVYRKKLRDSLINNNPSVLAEIAKTAVFNQIISPALEEIEDFERPILALTTLDQEETISTSTIQGIWDDIYLQIRPISYKDFSFKEYEEQIVAHISIGYKKAAVKNILDRLINHSDFDVTIYTGVVDKLTQIINESSIPTTINEILTSKTIKPETYIELINVRKGEYLKYNLNCPINDIDLYLTNLDFTKLSISNISTFDYLYYLNKYSFPNLVSKLELDIEANKQYKDIVSALFQILKIVKKDVIESPFEDSELYSLFSSTGKDEKFYLDLMAMRIQRTNDFSDIYESIFEPVLQDEDQDLADRISELIEYYVQFDKLLLNSLEFETKGLYSKIVLSTINRGFFNRKADVISLLYKFEELCITNNIEPQRLLKVLDKLSKSIIDQDISVSLSHFYFSSAISSQTKLASNSIDQVRDYYNRILKDEWISIFNNFQGREFNILMTITYQGWNTYAVSALRDRLMDIISANDVSELASFRLLIDSMEASGKNLAGIFKDVRDKLIYTGNSTSDFFNFFADGFFKHSVLLERADDVLRAILAPELFDNQISIRILGENHSSISRLLESGSEAERVHFVEALIDRKSKPEILELARHLNIDV</sequence>
<keyword evidence="1" id="KW-1133">Transmembrane helix</keyword>
<keyword evidence="4" id="KW-1185">Reference proteome</keyword>
<dbReference type="Pfam" id="PF07693">
    <property type="entry name" value="KAP_NTPase"/>
    <property type="match status" value="1"/>
</dbReference>
<dbReference type="Gene3D" id="3.40.50.300">
    <property type="entry name" value="P-loop containing nucleotide triphosphate hydrolases"/>
    <property type="match status" value="1"/>
</dbReference>